<dbReference type="EMBL" id="JBHUII010000004">
    <property type="protein sequence ID" value="MFD2205494.1"/>
    <property type="molecule type" value="Genomic_DNA"/>
</dbReference>
<reference evidence="2" key="1">
    <citation type="journal article" date="2019" name="Int. J. Syst. Evol. Microbiol.">
        <title>The Global Catalogue of Microorganisms (GCM) 10K type strain sequencing project: providing services to taxonomists for standard genome sequencing and annotation.</title>
        <authorList>
            <consortium name="The Broad Institute Genomics Platform"/>
            <consortium name="The Broad Institute Genome Sequencing Center for Infectious Disease"/>
            <person name="Wu L."/>
            <person name="Ma J."/>
        </authorList>
    </citation>
    <scope>NUCLEOTIDE SEQUENCE [LARGE SCALE GENOMIC DNA]</scope>
    <source>
        <strain evidence="2">CGMCC 4.7192</strain>
    </source>
</reference>
<comment type="caution">
    <text evidence="1">The sequence shown here is derived from an EMBL/GenBank/DDBJ whole genome shotgun (WGS) entry which is preliminary data.</text>
</comment>
<evidence type="ECO:0000313" key="1">
    <source>
        <dbReference type="EMBL" id="MFD2205494.1"/>
    </source>
</evidence>
<gene>
    <name evidence="1" type="ORF">ACFSKO_07735</name>
</gene>
<proteinExistence type="predicted"/>
<dbReference type="Proteomes" id="UP001597294">
    <property type="component" value="Unassembled WGS sequence"/>
</dbReference>
<organism evidence="1 2">
    <name type="scientific">Kiloniella antarctica</name>
    <dbReference type="NCBI Taxonomy" id="1550907"/>
    <lineage>
        <taxon>Bacteria</taxon>
        <taxon>Pseudomonadati</taxon>
        <taxon>Pseudomonadota</taxon>
        <taxon>Alphaproteobacteria</taxon>
        <taxon>Rhodospirillales</taxon>
        <taxon>Kiloniellaceae</taxon>
        <taxon>Kiloniella</taxon>
    </lineage>
</organism>
<evidence type="ECO:0000313" key="2">
    <source>
        <dbReference type="Proteomes" id="UP001597294"/>
    </source>
</evidence>
<protein>
    <submittedName>
        <fullName evidence="1">Uncharacterized protein</fullName>
    </submittedName>
</protein>
<keyword evidence="2" id="KW-1185">Reference proteome</keyword>
<name>A0ABW5BIY4_9PROT</name>
<accession>A0ABW5BIY4</accession>
<dbReference type="RefSeq" id="WP_380250158.1">
    <property type="nucleotide sequence ID" value="NZ_JBHUII010000004.1"/>
</dbReference>
<sequence length="182" mass="20377">MKYVIEKNGSVVSPISVWIPGLAKRCGLSGSVLAPKNLPYSLSNGGNLRAVRLERVPQTKFQTVAENPGSVIGDEWVITQTVTDKPAEQARQIQIMDIKAEATRRIEEITPLWKQVAGGERAIELIEIKLERPWSLEEKIEADYLKAKRDKISKIRVKSNELEMLSNAELLALNVSEDANWI</sequence>